<keyword evidence="3" id="KW-0949">S-adenosyl-L-methionine</keyword>
<dbReference type="PANTHER" id="PTHR43464">
    <property type="entry name" value="METHYLTRANSFERASE"/>
    <property type="match status" value="1"/>
</dbReference>
<accession>A0A3D9HWU2</accession>
<evidence type="ECO:0000256" key="2">
    <source>
        <dbReference type="ARBA" id="ARBA00022679"/>
    </source>
</evidence>
<evidence type="ECO:0000259" key="4">
    <source>
        <dbReference type="Pfam" id="PF08241"/>
    </source>
</evidence>
<dbReference type="Pfam" id="PF08241">
    <property type="entry name" value="Methyltransf_11"/>
    <property type="match status" value="1"/>
</dbReference>
<dbReference type="AlphaFoldDB" id="A0A3D9HWU2"/>
<dbReference type="RefSeq" id="WP_115934981.1">
    <property type="nucleotide sequence ID" value="NZ_QRDW01000001.1"/>
</dbReference>
<keyword evidence="6" id="KW-1185">Reference proteome</keyword>
<keyword evidence="2" id="KW-0808">Transferase</keyword>
<dbReference type="GO" id="GO:0032259">
    <property type="term" value="P:methylation"/>
    <property type="evidence" value="ECO:0007669"/>
    <property type="project" value="UniProtKB-KW"/>
</dbReference>
<keyword evidence="1" id="KW-0489">Methyltransferase</keyword>
<organism evidence="5 6">
    <name type="scientific">Aestuariispira insulae</name>
    <dbReference type="NCBI Taxonomy" id="1461337"/>
    <lineage>
        <taxon>Bacteria</taxon>
        <taxon>Pseudomonadati</taxon>
        <taxon>Pseudomonadota</taxon>
        <taxon>Alphaproteobacteria</taxon>
        <taxon>Rhodospirillales</taxon>
        <taxon>Kiloniellaceae</taxon>
        <taxon>Aestuariispira</taxon>
    </lineage>
</organism>
<dbReference type="InterPro" id="IPR013216">
    <property type="entry name" value="Methyltransf_11"/>
</dbReference>
<proteinExistence type="predicted"/>
<sequence>MTGPIIASCEDMLASTVELAGLRVIDVGCGDGRFTRFMASEGADVTGIECNAEQLAAAGRHPPVAEERYVGGTGENLPAAPASVDLITFFSSLHHVPVGSQMKALMDAAIALRPGGLLYISEPLASGPSFEMFQPIDDETEIRAAAYDVIRDAATTGLRARQEIIHQTEDKYPDLESLEAEVIRIDPARAAIFEQKRPFLKARFHQFARETHNGDYAFAQPMRVNLLMKP</sequence>
<dbReference type="OrthoDB" id="9808140at2"/>
<feature type="domain" description="Methyltransferase type 11" evidence="4">
    <location>
        <begin position="25"/>
        <end position="120"/>
    </location>
</feature>
<comment type="caution">
    <text evidence="5">The sequence shown here is derived from an EMBL/GenBank/DDBJ whole genome shotgun (WGS) entry which is preliminary data.</text>
</comment>
<dbReference type="Gene3D" id="3.40.50.150">
    <property type="entry name" value="Vaccinia Virus protein VP39"/>
    <property type="match status" value="1"/>
</dbReference>
<evidence type="ECO:0000313" key="5">
    <source>
        <dbReference type="EMBL" id="RED53879.1"/>
    </source>
</evidence>
<dbReference type="Proteomes" id="UP000256845">
    <property type="component" value="Unassembled WGS sequence"/>
</dbReference>
<dbReference type="InterPro" id="IPR029063">
    <property type="entry name" value="SAM-dependent_MTases_sf"/>
</dbReference>
<dbReference type="EMBL" id="QRDW01000001">
    <property type="protein sequence ID" value="RED53879.1"/>
    <property type="molecule type" value="Genomic_DNA"/>
</dbReference>
<evidence type="ECO:0000256" key="3">
    <source>
        <dbReference type="ARBA" id="ARBA00022691"/>
    </source>
</evidence>
<protein>
    <submittedName>
        <fullName evidence="5">Pimeloyl-CoA biosynthesis protein BioC</fullName>
    </submittedName>
</protein>
<dbReference type="GO" id="GO:0008757">
    <property type="term" value="F:S-adenosylmethionine-dependent methyltransferase activity"/>
    <property type="evidence" value="ECO:0007669"/>
    <property type="project" value="InterPro"/>
</dbReference>
<dbReference type="SUPFAM" id="SSF53335">
    <property type="entry name" value="S-adenosyl-L-methionine-dependent methyltransferases"/>
    <property type="match status" value="1"/>
</dbReference>
<name>A0A3D9HWU2_9PROT</name>
<gene>
    <name evidence="5" type="ORF">DFP90_101678</name>
</gene>
<dbReference type="CDD" id="cd02440">
    <property type="entry name" value="AdoMet_MTases"/>
    <property type="match status" value="1"/>
</dbReference>
<evidence type="ECO:0000313" key="6">
    <source>
        <dbReference type="Proteomes" id="UP000256845"/>
    </source>
</evidence>
<reference evidence="5 6" key="1">
    <citation type="submission" date="2018-07" db="EMBL/GenBank/DDBJ databases">
        <title>Genomic Encyclopedia of Type Strains, Phase III (KMG-III): the genomes of soil and plant-associated and newly described type strains.</title>
        <authorList>
            <person name="Whitman W."/>
        </authorList>
    </citation>
    <scope>NUCLEOTIDE SEQUENCE [LARGE SCALE GENOMIC DNA]</scope>
    <source>
        <strain evidence="5 6">CECT 8488</strain>
    </source>
</reference>
<dbReference type="PANTHER" id="PTHR43464:SF19">
    <property type="entry name" value="UBIQUINONE BIOSYNTHESIS O-METHYLTRANSFERASE, MITOCHONDRIAL"/>
    <property type="match status" value="1"/>
</dbReference>
<evidence type="ECO:0000256" key="1">
    <source>
        <dbReference type="ARBA" id="ARBA00022603"/>
    </source>
</evidence>